<reference evidence="2 3" key="1">
    <citation type="submission" date="2016-10" db="EMBL/GenBank/DDBJ databases">
        <authorList>
            <person name="de Groot N.N."/>
        </authorList>
    </citation>
    <scope>NUCLEOTIDE SEQUENCE [LARGE SCALE GENOMIC DNA]</scope>
    <source>
        <strain evidence="2 3">DSM 18438</strain>
    </source>
</reference>
<sequence>MNAQLPDVASQTHQSLHLDQVGMAGIPIRLQFLGQEVTARITVTVDLDAQQRGIHMSRLYLGLEQLLEHKELTPALLGKTLQKLLATQGISSEQLRLELSFEWLRKASALLSGHQGWQAYPIRLVARVTPQGYELLEETSLLYSSTCPCSSALSREALAEVFAEEFSSQPLLSAQEVTAWLKNNASLATPHSQRSQATLGWVSSLENLDTFSIAERLQAAEKVLGTAVQTAVKRPDEQAFALRNGANQMFCEDAARRLAGIFETCDQWLDAKIHVEHFESLHAHDAVASKWLTRRNTPAPWLKAI</sequence>
<dbReference type="Proteomes" id="UP000199058">
    <property type="component" value="Unassembled WGS sequence"/>
</dbReference>
<dbReference type="Gene3D" id="3.10.270.10">
    <property type="entry name" value="Urate Oxidase"/>
    <property type="match status" value="1"/>
</dbReference>
<organism evidence="2 3">
    <name type="scientific">Marinospirillum celere</name>
    <dbReference type="NCBI Taxonomy" id="1122252"/>
    <lineage>
        <taxon>Bacteria</taxon>
        <taxon>Pseudomonadati</taxon>
        <taxon>Pseudomonadota</taxon>
        <taxon>Gammaproteobacteria</taxon>
        <taxon>Oceanospirillales</taxon>
        <taxon>Oceanospirillaceae</taxon>
        <taxon>Marinospirillum</taxon>
    </lineage>
</organism>
<proteinExistence type="predicted"/>
<dbReference type="PANTHER" id="PTHR36445">
    <property type="entry name" value="GTP CYCLOHYDROLASE MPTA"/>
    <property type="match status" value="1"/>
</dbReference>
<keyword evidence="1 2" id="KW-0378">Hydrolase</keyword>
<dbReference type="STRING" id="1122252.SAMN05660443_1165"/>
<dbReference type="GO" id="GO:0003934">
    <property type="term" value="F:GTP cyclohydrolase I activity"/>
    <property type="evidence" value="ECO:0007669"/>
    <property type="project" value="InterPro"/>
</dbReference>
<accession>A0A1I1FY29</accession>
<dbReference type="RefSeq" id="WP_091960554.1">
    <property type="nucleotide sequence ID" value="NZ_FOLH01000002.1"/>
</dbReference>
<evidence type="ECO:0000313" key="3">
    <source>
        <dbReference type="Proteomes" id="UP000199058"/>
    </source>
</evidence>
<protein>
    <submittedName>
        <fullName evidence="2">GTP cyclohydrolase I</fullName>
    </submittedName>
</protein>
<dbReference type="Pfam" id="PF02649">
    <property type="entry name" value="GCHY-1"/>
    <property type="match status" value="1"/>
</dbReference>
<evidence type="ECO:0000256" key="1">
    <source>
        <dbReference type="ARBA" id="ARBA00022801"/>
    </source>
</evidence>
<keyword evidence="3" id="KW-1185">Reference proteome</keyword>
<dbReference type="NCBIfam" id="NF010200">
    <property type="entry name" value="PRK13674.1-1"/>
    <property type="match status" value="1"/>
</dbReference>
<dbReference type="PANTHER" id="PTHR36445:SF1">
    <property type="entry name" value="GTP CYCLOHYDROLASE MPTA"/>
    <property type="match status" value="1"/>
</dbReference>
<dbReference type="OrthoDB" id="239637at2"/>
<gene>
    <name evidence="2" type="ORF">SAMN05660443_1165</name>
</gene>
<name>A0A1I1FY29_9GAMM</name>
<dbReference type="EMBL" id="FOLH01000002">
    <property type="protein sequence ID" value="SFC01943.1"/>
    <property type="molecule type" value="Genomic_DNA"/>
</dbReference>
<dbReference type="AlphaFoldDB" id="A0A1I1FY29"/>
<dbReference type="InterPro" id="IPR003801">
    <property type="entry name" value="GTP_cyclohydrolase_FolE2/MptA"/>
</dbReference>
<evidence type="ECO:0000313" key="2">
    <source>
        <dbReference type="EMBL" id="SFC01943.1"/>
    </source>
</evidence>